<accession>A0ABW5MW73</accession>
<feature type="transmembrane region" description="Helical" evidence="6">
    <location>
        <begin position="362"/>
        <end position="384"/>
    </location>
</feature>
<feature type="transmembrane region" description="Helical" evidence="6">
    <location>
        <begin position="405"/>
        <end position="428"/>
    </location>
</feature>
<evidence type="ECO:0000256" key="1">
    <source>
        <dbReference type="ARBA" id="ARBA00004651"/>
    </source>
</evidence>
<keyword evidence="4 6" id="KW-1133">Transmembrane helix</keyword>
<dbReference type="Pfam" id="PF02687">
    <property type="entry name" value="FtsX"/>
    <property type="match status" value="2"/>
</dbReference>
<evidence type="ECO:0000313" key="9">
    <source>
        <dbReference type="EMBL" id="MFD2587487.1"/>
    </source>
</evidence>
<evidence type="ECO:0000259" key="7">
    <source>
        <dbReference type="Pfam" id="PF02687"/>
    </source>
</evidence>
<feature type="transmembrane region" description="Helical" evidence="6">
    <location>
        <begin position="739"/>
        <end position="760"/>
    </location>
</feature>
<dbReference type="InterPro" id="IPR003838">
    <property type="entry name" value="ABC3_permease_C"/>
</dbReference>
<evidence type="ECO:0000256" key="3">
    <source>
        <dbReference type="ARBA" id="ARBA00022692"/>
    </source>
</evidence>
<dbReference type="Proteomes" id="UP001597526">
    <property type="component" value="Unassembled WGS sequence"/>
</dbReference>
<keyword evidence="2" id="KW-1003">Cell membrane</keyword>
<keyword evidence="10" id="KW-1185">Reference proteome</keyword>
<name>A0ABW5MW73_9FLAO</name>
<feature type="domain" description="ABC3 transporter permease C-terminal" evidence="7">
    <location>
        <begin position="659"/>
        <end position="772"/>
    </location>
</feature>
<evidence type="ECO:0000313" key="10">
    <source>
        <dbReference type="Proteomes" id="UP001597526"/>
    </source>
</evidence>
<feature type="transmembrane region" description="Helical" evidence="6">
    <location>
        <begin position="320"/>
        <end position="342"/>
    </location>
</feature>
<comment type="subcellular location">
    <subcellularLocation>
        <location evidence="1">Cell membrane</location>
        <topology evidence="1">Multi-pass membrane protein</topology>
    </subcellularLocation>
</comment>
<evidence type="ECO:0000256" key="5">
    <source>
        <dbReference type="ARBA" id="ARBA00023136"/>
    </source>
</evidence>
<feature type="transmembrane region" description="Helical" evidence="6">
    <location>
        <begin position="269"/>
        <end position="287"/>
    </location>
</feature>
<dbReference type="PANTHER" id="PTHR30572:SF18">
    <property type="entry name" value="ABC-TYPE MACROLIDE FAMILY EXPORT SYSTEM PERMEASE COMPONENT 2"/>
    <property type="match status" value="1"/>
</dbReference>
<evidence type="ECO:0000256" key="6">
    <source>
        <dbReference type="SAM" id="Phobius"/>
    </source>
</evidence>
<protein>
    <submittedName>
        <fullName evidence="9">ABC transporter permease</fullName>
    </submittedName>
</protein>
<feature type="transmembrane region" description="Helical" evidence="6">
    <location>
        <begin position="708"/>
        <end position="727"/>
    </location>
</feature>
<sequence>MFSIINIVGLSLGLAITILLFMFIAYERSYDTDYVNKDDIYRALIHTGESYGNQVFCTAPAALAPALKSDIPDIAYAARMLKHDFGQTAFIKIDESNFLEKELYWCDPDLLSIFNMEFVKGNSNTALDRPNTVILSESTAKKYFSDNNPLGKTITVDNERQLEVTGVFKDFPGNSTLHCNVIGSFSSSWAAKNPTWGNSSFETYVQLKKNTSVAATELQMQAILDKNVAKEGQWFTLSLQPLEKVHLYSSNYVNSYTNRVGNISEIENLSILGLLILIIACVNYMNLMTARSQKRSKDVGINKTLGASSKSMIVRFYAETGLITFIALVIGVVLAVVTVPIFNAITEQQLDISLLFKAELVIGLFVFWAITTLISGSYPAFYLSRSSPKAILNPEIKQAGGVVNIRKGLVVLQFAASVMLIVGVITIYKQLQLIQNQELGYEPEHTVAISTMAINETAKKTALVQEFKSLSNVTNTAMAQGFPGVTVSGRMLFKNEQDENGLQISTNRVDPEVIDLLKLKLLSGKMLPSVKQENDTLIDVVLNKKAVRYLGYSVEDAVGKKVLIGGFRDNATIVGVIDDFNFESLHEPIGAYAFHNGKSEAKSFALVRFNSASLPVIMGELEAKFKEVMPESGFEYVFLDKNLERFYSLERKAATLGLLFCGLAIFVACLGLFGLAAFMAEQRKKEIGVRKVLGASVFNITKMLSKEFVKLVLISLLISFPLAYWVMNGWLENYAYRINISWSIFFIAGLLAIAIALFTVSFQSIRAAMMNPVKSLRTE</sequence>
<dbReference type="Pfam" id="PF12704">
    <property type="entry name" value="MacB_PCD"/>
    <property type="match status" value="2"/>
</dbReference>
<feature type="domain" description="MacB-like periplasmic core" evidence="8">
    <location>
        <begin position="416"/>
        <end position="580"/>
    </location>
</feature>
<reference evidence="10" key="1">
    <citation type="journal article" date="2019" name="Int. J. Syst. Evol. Microbiol.">
        <title>The Global Catalogue of Microorganisms (GCM) 10K type strain sequencing project: providing services to taxonomists for standard genome sequencing and annotation.</title>
        <authorList>
            <consortium name="The Broad Institute Genomics Platform"/>
            <consortium name="The Broad Institute Genome Sequencing Center for Infectious Disease"/>
            <person name="Wu L."/>
            <person name="Ma J."/>
        </authorList>
    </citation>
    <scope>NUCLEOTIDE SEQUENCE [LARGE SCALE GENOMIC DNA]</scope>
    <source>
        <strain evidence="10">KCTC 52368</strain>
    </source>
</reference>
<feature type="domain" description="MacB-like periplasmic core" evidence="8">
    <location>
        <begin position="3"/>
        <end position="222"/>
    </location>
</feature>
<keyword evidence="5 6" id="KW-0472">Membrane</keyword>
<dbReference type="InterPro" id="IPR050250">
    <property type="entry name" value="Macrolide_Exporter_MacB"/>
</dbReference>
<dbReference type="InterPro" id="IPR025857">
    <property type="entry name" value="MacB_PCD"/>
</dbReference>
<feature type="transmembrane region" description="Helical" evidence="6">
    <location>
        <begin position="656"/>
        <end position="680"/>
    </location>
</feature>
<gene>
    <name evidence="9" type="ORF">ACFSQJ_11135</name>
</gene>
<dbReference type="PANTHER" id="PTHR30572">
    <property type="entry name" value="MEMBRANE COMPONENT OF TRANSPORTER-RELATED"/>
    <property type="match status" value="1"/>
</dbReference>
<evidence type="ECO:0000259" key="8">
    <source>
        <dbReference type="Pfam" id="PF12704"/>
    </source>
</evidence>
<dbReference type="EMBL" id="JBHULB010000014">
    <property type="protein sequence ID" value="MFD2587487.1"/>
    <property type="molecule type" value="Genomic_DNA"/>
</dbReference>
<evidence type="ECO:0000256" key="4">
    <source>
        <dbReference type="ARBA" id="ARBA00022989"/>
    </source>
</evidence>
<organism evidence="9 10">
    <name type="scientific">Croceitalea marina</name>
    <dbReference type="NCBI Taxonomy" id="1775166"/>
    <lineage>
        <taxon>Bacteria</taxon>
        <taxon>Pseudomonadati</taxon>
        <taxon>Bacteroidota</taxon>
        <taxon>Flavobacteriia</taxon>
        <taxon>Flavobacteriales</taxon>
        <taxon>Flavobacteriaceae</taxon>
        <taxon>Croceitalea</taxon>
    </lineage>
</organism>
<feature type="domain" description="ABC3 transporter permease C-terminal" evidence="7">
    <location>
        <begin position="271"/>
        <end position="388"/>
    </location>
</feature>
<feature type="transmembrane region" description="Helical" evidence="6">
    <location>
        <begin position="7"/>
        <end position="26"/>
    </location>
</feature>
<comment type="caution">
    <text evidence="9">The sequence shown here is derived from an EMBL/GenBank/DDBJ whole genome shotgun (WGS) entry which is preliminary data.</text>
</comment>
<proteinExistence type="predicted"/>
<evidence type="ECO:0000256" key="2">
    <source>
        <dbReference type="ARBA" id="ARBA00022475"/>
    </source>
</evidence>
<keyword evidence="3 6" id="KW-0812">Transmembrane</keyword>